<accession>A0A0D7BTB6</accession>
<gene>
    <name evidence="8" type="ORF">CYLTODRAFT_416699</name>
</gene>
<comment type="pathway">
    <text evidence="2 7">Energy metabolism; oxidative phosphorylation.</text>
</comment>
<protein>
    <recommendedName>
        <fullName evidence="7">Cytochrome c oxidase subunit 8, mitochondrial</fullName>
    </recommendedName>
    <alternativeName>
        <fullName evidence="7">Cytochrome c oxidase polypeptide VIII</fullName>
    </alternativeName>
</protein>
<dbReference type="SUPFAM" id="SSF81427">
    <property type="entry name" value="Mitochondrial cytochrome c oxidase subunit VIIc (aka VIIIa)"/>
    <property type="match status" value="1"/>
</dbReference>
<evidence type="ECO:0000256" key="4">
    <source>
        <dbReference type="ARBA" id="ARBA00022792"/>
    </source>
</evidence>
<comment type="function">
    <text evidence="7">Component of the cytochrome c oxidase, the last enzyme in the mitochondrial electron transport chain which drives oxidative phosphorylation. The respiratory chain contains 3 multisubunit complexes succinate dehydrogenase (complex II, CII), ubiquinol-cytochrome c oxidoreductase (cytochrome b-c1 complex, complex III, CIII) and cytochrome c oxidase (complex IV, CIV), that cooperate to transfer electrons derived from NADH and succinate to molecular oxygen, creating an electrochemical gradient over the inner membrane that drives transmembrane transport and the ATP synthase. Cytochrome c oxidase is the component of the respiratory chain that catalyzes the reduction of oxygen to water. Electrons originating from reduced cytochrome c in the intermembrane space (IMS) are transferred via the dinuclear copper A center (CU(A)) of subunit 2 and heme A of subunit 1 to the active site in subunit 1, a binuclear center (BNC) formed by heme A3 and copper B (CU(B)). The BNC reduces molecular oxygen to 2 water molecules using 4 electrons from cytochrome c in the IMS and 4 protons from the mitochondrial matrix.</text>
</comment>
<comment type="subcellular location">
    <subcellularLocation>
        <location evidence="1 7">Mitochondrion inner membrane</location>
        <topology evidence="1 7">Single-pass membrane protein</topology>
    </subcellularLocation>
</comment>
<keyword evidence="4 7" id="KW-0999">Mitochondrion inner membrane</keyword>
<organism evidence="8 9">
    <name type="scientific">Cylindrobasidium torrendii FP15055 ss-10</name>
    <dbReference type="NCBI Taxonomy" id="1314674"/>
    <lineage>
        <taxon>Eukaryota</taxon>
        <taxon>Fungi</taxon>
        <taxon>Dikarya</taxon>
        <taxon>Basidiomycota</taxon>
        <taxon>Agaricomycotina</taxon>
        <taxon>Agaricomycetes</taxon>
        <taxon>Agaricomycetidae</taxon>
        <taxon>Agaricales</taxon>
        <taxon>Marasmiineae</taxon>
        <taxon>Physalacriaceae</taxon>
        <taxon>Cylindrobasidium</taxon>
    </lineage>
</organism>
<keyword evidence="7" id="KW-0809">Transit peptide</keyword>
<dbReference type="GO" id="GO:0006123">
    <property type="term" value="P:mitochondrial electron transport, cytochrome c to oxygen"/>
    <property type="evidence" value="ECO:0007669"/>
    <property type="project" value="UniProtKB-UniRule"/>
</dbReference>
<dbReference type="GO" id="GO:0045277">
    <property type="term" value="C:respiratory chain complex IV"/>
    <property type="evidence" value="ECO:0007669"/>
    <property type="project" value="UniProtKB-UniRule"/>
</dbReference>
<evidence type="ECO:0000256" key="6">
    <source>
        <dbReference type="ARBA" id="ARBA00023136"/>
    </source>
</evidence>
<name>A0A0D7BTB6_9AGAR</name>
<evidence type="ECO:0000256" key="7">
    <source>
        <dbReference type="RuleBase" id="RU368123"/>
    </source>
</evidence>
<dbReference type="GO" id="GO:0005743">
    <property type="term" value="C:mitochondrial inner membrane"/>
    <property type="evidence" value="ECO:0007669"/>
    <property type="project" value="UniProtKB-SubCell"/>
</dbReference>
<feature type="transmembrane region" description="Helical" evidence="7">
    <location>
        <begin position="47"/>
        <end position="68"/>
    </location>
</feature>
<reference evidence="8 9" key="1">
    <citation type="journal article" date="2015" name="Fungal Genet. Biol.">
        <title>Evolution of novel wood decay mechanisms in Agaricales revealed by the genome sequences of Fistulina hepatica and Cylindrobasidium torrendii.</title>
        <authorList>
            <person name="Floudas D."/>
            <person name="Held B.W."/>
            <person name="Riley R."/>
            <person name="Nagy L.G."/>
            <person name="Koehler G."/>
            <person name="Ransdell A.S."/>
            <person name="Younus H."/>
            <person name="Chow J."/>
            <person name="Chiniquy J."/>
            <person name="Lipzen A."/>
            <person name="Tritt A."/>
            <person name="Sun H."/>
            <person name="Haridas S."/>
            <person name="LaButti K."/>
            <person name="Ohm R.A."/>
            <person name="Kues U."/>
            <person name="Blanchette R.A."/>
            <person name="Grigoriev I.V."/>
            <person name="Minto R.E."/>
            <person name="Hibbett D.S."/>
        </authorList>
    </citation>
    <scope>NUCLEOTIDE SEQUENCE [LARGE SCALE GENOMIC DNA]</scope>
    <source>
        <strain evidence="8 9">FP15055 ss-10</strain>
    </source>
</reference>
<keyword evidence="5 7" id="KW-0496">Mitochondrion</keyword>
<comment type="subunit">
    <text evidence="7">Component of the cytochrome c oxidase (complex IV, CIV), a multisubunit enzyme composed of a catalytic core of 3 subunits and several supernumerary subunits. The complex exists as a monomer or a dimer and forms supercomplexes (SCs) in the inner mitochondrial membrane with ubiquinol-cytochrome c oxidoreductase (cytochrome b-c1 complex, complex III, CIII).</text>
</comment>
<evidence type="ECO:0000256" key="5">
    <source>
        <dbReference type="ARBA" id="ARBA00023128"/>
    </source>
</evidence>
<dbReference type="Proteomes" id="UP000054007">
    <property type="component" value="Unassembled WGS sequence"/>
</dbReference>
<evidence type="ECO:0000256" key="3">
    <source>
        <dbReference type="ARBA" id="ARBA00010514"/>
    </source>
</evidence>
<sequence>MIARLASSRLVPGASRSFQTSAISRSGHGKYTTEDAVPFSFKNRGTFALKVVTYFGFGLSLPVIASAYQLSKK</sequence>
<dbReference type="Pfam" id="PF02935">
    <property type="entry name" value="COX7C"/>
    <property type="match status" value="1"/>
</dbReference>
<dbReference type="InterPro" id="IPR036636">
    <property type="entry name" value="COX7C/Cox8_sf"/>
</dbReference>
<evidence type="ECO:0000313" key="8">
    <source>
        <dbReference type="EMBL" id="KIY73667.1"/>
    </source>
</evidence>
<evidence type="ECO:0000313" key="9">
    <source>
        <dbReference type="Proteomes" id="UP000054007"/>
    </source>
</evidence>
<dbReference type="Gene3D" id="4.10.49.10">
    <property type="entry name" value="Cytochrome c oxidase subunit VIIc"/>
    <property type="match status" value="1"/>
</dbReference>
<keyword evidence="9" id="KW-1185">Reference proteome</keyword>
<dbReference type="InterPro" id="IPR004202">
    <property type="entry name" value="COX7C/Cox8"/>
</dbReference>
<evidence type="ECO:0000256" key="2">
    <source>
        <dbReference type="ARBA" id="ARBA00004673"/>
    </source>
</evidence>
<dbReference type="EMBL" id="KN880434">
    <property type="protein sequence ID" value="KIY73667.1"/>
    <property type="molecule type" value="Genomic_DNA"/>
</dbReference>
<comment type="similarity">
    <text evidence="3 7">Belongs to the cytochrome c oxidase VIIc family.</text>
</comment>
<keyword evidence="7" id="KW-0812">Transmembrane</keyword>
<proteinExistence type="inferred from homology"/>
<dbReference type="OrthoDB" id="9974841at2759"/>
<dbReference type="AlphaFoldDB" id="A0A0D7BTB6"/>
<keyword evidence="6 7" id="KW-0472">Membrane</keyword>
<evidence type="ECO:0000256" key="1">
    <source>
        <dbReference type="ARBA" id="ARBA00004434"/>
    </source>
</evidence>
<dbReference type="STRING" id="1314674.A0A0D7BTB6"/>
<dbReference type="UniPathway" id="UPA00705"/>
<keyword evidence="7" id="KW-1133">Transmembrane helix</keyword>